<accession>A0A1V4KI45</accession>
<sequence>MDDSDILVVSTVMCVPSSMWTVPKVRFGSFTLDIIQMDVFCATAKGTSRHPDKEIQITELFRTGYRDLPKHSPGTFVAVS</sequence>
<dbReference type="EMBL" id="LSYS01003057">
    <property type="protein sequence ID" value="OPJ84109.1"/>
    <property type="molecule type" value="Genomic_DNA"/>
</dbReference>
<keyword evidence="2" id="KW-1185">Reference proteome</keyword>
<name>A0A1V4KI45_PATFA</name>
<reference evidence="1 2" key="1">
    <citation type="submission" date="2016-02" db="EMBL/GenBank/DDBJ databases">
        <title>Band-tailed pigeon sequencing and assembly.</title>
        <authorList>
            <person name="Soares A.E."/>
            <person name="Novak B.J."/>
            <person name="Rice E.S."/>
            <person name="O'Connell B."/>
            <person name="Chang D."/>
            <person name="Weber S."/>
            <person name="Shapiro B."/>
        </authorList>
    </citation>
    <scope>NUCLEOTIDE SEQUENCE [LARGE SCALE GENOMIC DNA]</scope>
    <source>
        <strain evidence="1">BTP2013</strain>
        <tissue evidence="1">Blood</tissue>
    </source>
</reference>
<evidence type="ECO:0000313" key="2">
    <source>
        <dbReference type="Proteomes" id="UP000190648"/>
    </source>
</evidence>
<protein>
    <submittedName>
        <fullName evidence="1">Uncharacterized protein</fullName>
    </submittedName>
</protein>
<evidence type="ECO:0000313" key="1">
    <source>
        <dbReference type="EMBL" id="OPJ84109.1"/>
    </source>
</evidence>
<dbReference type="AlphaFoldDB" id="A0A1V4KI45"/>
<proteinExistence type="predicted"/>
<comment type="caution">
    <text evidence="1">The sequence shown here is derived from an EMBL/GenBank/DDBJ whole genome shotgun (WGS) entry which is preliminary data.</text>
</comment>
<organism evidence="1 2">
    <name type="scientific">Patagioenas fasciata monilis</name>
    <dbReference type="NCBI Taxonomy" id="372326"/>
    <lineage>
        <taxon>Eukaryota</taxon>
        <taxon>Metazoa</taxon>
        <taxon>Chordata</taxon>
        <taxon>Craniata</taxon>
        <taxon>Vertebrata</taxon>
        <taxon>Euteleostomi</taxon>
        <taxon>Archelosauria</taxon>
        <taxon>Archosauria</taxon>
        <taxon>Dinosauria</taxon>
        <taxon>Saurischia</taxon>
        <taxon>Theropoda</taxon>
        <taxon>Coelurosauria</taxon>
        <taxon>Aves</taxon>
        <taxon>Neognathae</taxon>
        <taxon>Neoaves</taxon>
        <taxon>Columbimorphae</taxon>
        <taxon>Columbiformes</taxon>
        <taxon>Columbidae</taxon>
        <taxon>Patagioenas</taxon>
    </lineage>
</organism>
<dbReference type="Proteomes" id="UP000190648">
    <property type="component" value="Unassembled WGS sequence"/>
</dbReference>
<gene>
    <name evidence="1" type="ORF">AV530_015607</name>
</gene>